<evidence type="ECO:0000313" key="2">
    <source>
        <dbReference type="EMBL" id="KAA5537787.1"/>
    </source>
</evidence>
<feature type="signal peptide" evidence="1">
    <location>
        <begin position="1"/>
        <end position="22"/>
    </location>
</feature>
<comment type="caution">
    <text evidence="2">The sequence shown here is derived from an EMBL/GenBank/DDBJ whole genome shotgun (WGS) entry which is preliminary data.</text>
</comment>
<proteinExistence type="predicted"/>
<gene>
    <name evidence="2" type="ORF">F0460_03755</name>
</gene>
<protein>
    <recommendedName>
        <fullName evidence="4">Outer membrane lipoprotein-sorting protein</fullName>
    </recommendedName>
</protein>
<reference evidence="2 3" key="1">
    <citation type="submission" date="2019-09" db="EMBL/GenBank/DDBJ databases">
        <title>Genome sequence and assembly of Flavobacterium sp.</title>
        <authorList>
            <person name="Chhetri G."/>
        </authorList>
    </citation>
    <scope>NUCLEOTIDE SEQUENCE [LARGE SCALE GENOMIC DNA]</scope>
    <source>
        <strain evidence="2 3">SNL9</strain>
    </source>
</reference>
<evidence type="ECO:0000313" key="3">
    <source>
        <dbReference type="Proteomes" id="UP000325141"/>
    </source>
</evidence>
<dbReference type="PROSITE" id="PS00018">
    <property type="entry name" value="EF_HAND_1"/>
    <property type="match status" value="1"/>
</dbReference>
<evidence type="ECO:0000256" key="1">
    <source>
        <dbReference type="SAM" id="SignalP"/>
    </source>
</evidence>
<evidence type="ECO:0008006" key="4">
    <source>
        <dbReference type="Google" id="ProtNLM"/>
    </source>
</evidence>
<dbReference type="RefSeq" id="WP_150010394.1">
    <property type="nucleotide sequence ID" value="NZ_VWSG01000002.1"/>
</dbReference>
<dbReference type="EMBL" id="VWSG01000002">
    <property type="protein sequence ID" value="KAA5537787.1"/>
    <property type="molecule type" value="Genomic_DNA"/>
</dbReference>
<name>A0A5M6CRJ1_9FLAO</name>
<keyword evidence="1" id="KW-0732">Signal</keyword>
<dbReference type="AlphaFoldDB" id="A0A5M6CRJ1"/>
<sequence>MRNFYIIIILFVSNLITAQNFANEIIIVQNEISKTITKENDRINLKKQPFTIQFQSKFHNSKKENFNGLKVTVVKNEADLQVIEEGNPINLIPFFEEVSAVLPDSDGFYSSVVISDYVHHYLFYENDTNKSIQLISKKNEIGLFEWNVERFYLEGKEFPIESLKENKLTFIILNDFNSNKIIDADELRIVRVQFD</sequence>
<dbReference type="Proteomes" id="UP000325141">
    <property type="component" value="Unassembled WGS sequence"/>
</dbReference>
<accession>A0A5M6CRJ1</accession>
<dbReference type="InterPro" id="IPR018247">
    <property type="entry name" value="EF_Hand_1_Ca_BS"/>
</dbReference>
<keyword evidence="3" id="KW-1185">Reference proteome</keyword>
<organism evidence="2 3">
    <name type="scientific">Paenimyroides baculatum</name>
    <dbReference type="NCBI Taxonomy" id="2608000"/>
    <lineage>
        <taxon>Bacteria</taxon>
        <taxon>Pseudomonadati</taxon>
        <taxon>Bacteroidota</taxon>
        <taxon>Flavobacteriia</taxon>
        <taxon>Flavobacteriales</taxon>
        <taxon>Flavobacteriaceae</taxon>
        <taxon>Paenimyroides</taxon>
    </lineage>
</organism>
<feature type="chain" id="PRO_5024281971" description="Outer membrane lipoprotein-sorting protein" evidence="1">
    <location>
        <begin position="23"/>
        <end position="195"/>
    </location>
</feature>